<comment type="caution">
    <text evidence="3">The sequence shown here is derived from an EMBL/GenBank/DDBJ whole genome shotgun (WGS) entry which is preliminary data.</text>
</comment>
<dbReference type="EMBL" id="QLYX01000011">
    <property type="protein sequence ID" value="RAY12876.1"/>
    <property type="molecule type" value="Genomic_DNA"/>
</dbReference>
<evidence type="ECO:0000313" key="4">
    <source>
        <dbReference type="Proteomes" id="UP000251891"/>
    </source>
</evidence>
<evidence type="ECO:0000313" key="3">
    <source>
        <dbReference type="EMBL" id="RAY12876.1"/>
    </source>
</evidence>
<accession>A0A365H1H5</accession>
<dbReference type="InterPro" id="IPR007278">
    <property type="entry name" value="DUF397"/>
</dbReference>
<sequence length="69" mass="7366">MSETNPPTTTWRKSSHSGGGGGQCVEVAALTSAVGIRDSKNPAFGHLTVRAEDFHTLITRIKHGELDHP</sequence>
<gene>
    <name evidence="3" type="ORF">DPM19_22950</name>
</gene>
<feature type="compositionally biased region" description="Polar residues" evidence="1">
    <location>
        <begin position="1"/>
        <end position="12"/>
    </location>
</feature>
<name>A0A365H1H5_9ACTN</name>
<dbReference type="AlphaFoldDB" id="A0A365H1H5"/>
<keyword evidence="4" id="KW-1185">Reference proteome</keyword>
<dbReference type="Proteomes" id="UP000251891">
    <property type="component" value="Unassembled WGS sequence"/>
</dbReference>
<feature type="region of interest" description="Disordered" evidence="1">
    <location>
        <begin position="1"/>
        <end position="23"/>
    </location>
</feature>
<reference evidence="3 4" key="1">
    <citation type="submission" date="2018-06" db="EMBL/GenBank/DDBJ databases">
        <title>Actinomadura craniellae sp. nov. isolated from marine sponge Craniella sp.</title>
        <authorList>
            <person name="Li L."/>
            <person name="Xu Q.H."/>
            <person name="Lin H.W."/>
            <person name="Lu Y.H."/>
        </authorList>
    </citation>
    <scope>NUCLEOTIDE SEQUENCE [LARGE SCALE GENOMIC DNA]</scope>
    <source>
        <strain evidence="3 4">LHW63021</strain>
    </source>
</reference>
<dbReference type="OrthoDB" id="3481959at2"/>
<evidence type="ECO:0000259" key="2">
    <source>
        <dbReference type="Pfam" id="PF04149"/>
    </source>
</evidence>
<dbReference type="Pfam" id="PF04149">
    <property type="entry name" value="DUF397"/>
    <property type="match status" value="1"/>
</dbReference>
<organism evidence="3 4">
    <name type="scientific">Actinomadura craniellae</name>
    <dbReference type="NCBI Taxonomy" id="2231787"/>
    <lineage>
        <taxon>Bacteria</taxon>
        <taxon>Bacillati</taxon>
        <taxon>Actinomycetota</taxon>
        <taxon>Actinomycetes</taxon>
        <taxon>Streptosporangiales</taxon>
        <taxon>Thermomonosporaceae</taxon>
        <taxon>Actinomadura</taxon>
    </lineage>
</organism>
<feature type="domain" description="DUF397" evidence="2">
    <location>
        <begin position="10"/>
        <end position="62"/>
    </location>
</feature>
<proteinExistence type="predicted"/>
<evidence type="ECO:0000256" key="1">
    <source>
        <dbReference type="SAM" id="MobiDB-lite"/>
    </source>
</evidence>
<dbReference type="RefSeq" id="WP_111870064.1">
    <property type="nucleotide sequence ID" value="NZ_QLYX01000011.1"/>
</dbReference>
<protein>
    <submittedName>
        <fullName evidence="3">DUF397 domain-containing protein</fullName>
    </submittedName>
</protein>